<protein>
    <submittedName>
        <fullName evidence="1">Acyl-CoA thioesterase</fullName>
    </submittedName>
</protein>
<gene>
    <name evidence="1" type="ORF">EJN92_11135</name>
</gene>
<dbReference type="InterPro" id="IPR051490">
    <property type="entry name" value="THEM6_lcsJ_thioesterase"/>
</dbReference>
<dbReference type="RefSeq" id="WP_126127889.1">
    <property type="nucleotide sequence ID" value="NZ_CP034464.1"/>
</dbReference>
<reference evidence="1 2" key="1">
    <citation type="journal article" date="2011" name="Int. J. Syst. Evol. Microbiol.">
        <title>Description of Undibacterium oligocarboniphilum sp. nov., isolated from purified water, and Undibacterium pigrum strain CCUG 49012 as the type strain of Undibacterium parvum sp. nov., and emended descriptions of the genus Undibacterium and the species Undibacterium pigrum.</title>
        <authorList>
            <person name="Eder W."/>
            <person name="Wanner G."/>
            <person name="Ludwig W."/>
            <person name="Busse H.J."/>
            <person name="Ziemke-Kageler F."/>
            <person name="Lang E."/>
        </authorList>
    </citation>
    <scope>NUCLEOTIDE SEQUENCE [LARGE SCALE GENOMIC DNA]</scope>
    <source>
        <strain evidence="1 2">DSM 23061</strain>
    </source>
</reference>
<sequence>MNLIFRLLYVLIASFFRPRLAIGPSTSTLALLTFPNDLDLNMHVNNGRYLTLCDLSRVDMFIRSGLAKVMWQRGWMPMVSEHTMTYRKPLAAFTRFQATMELTHWDEKFFFMTHRFSIGDKLIAEGTSKGVLRGKNGVIAPQEVIAAVLASRAAEMAEGQSS</sequence>
<dbReference type="SUPFAM" id="SSF54637">
    <property type="entry name" value="Thioesterase/thiol ester dehydrase-isomerase"/>
    <property type="match status" value="1"/>
</dbReference>
<dbReference type="OrthoDB" id="3727779at2"/>
<dbReference type="AlphaFoldDB" id="A0A3S9HK80"/>
<name>A0A3S9HK80_9BURK</name>
<evidence type="ECO:0000313" key="2">
    <source>
        <dbReference type="Proteomes" id="UP000275663"/>
    </source>
</evidence>
<proteinExistence type="predicted"/>
<dbReference type="Proteomes" id="UP000275663">
    <property type="component" value="Chromosome"/>
</dbReference>
<dbReference type="Gene3D" id="3.10.129.10">
    <property type="entry name" value="Hotdog Thioesterase"/>
    <property type="match status" value="1"/>
</dbReference>
<dbReference type="EMBL" id="CP034464">
    <property type="protein sequence ID" value="AZP12509.1"/>
    <property type="molecule type" value="Genomic_DNA"/>
</dbReference>
<dbReference type="PANTHER" id="PTHR12475">
    <property type="match status" value="1"/>
</dbReference>
<dbReference type="KEGG" id="upv:EJN92_11135"/>
<dbReference type="InterPro" id="IPR029069">
    <property type="entry name" value="HotDog_dom_sf"/>
</dbReference>
<organism evidence="1 2">
    <name type="scientific">Undibacterium parvum</name>
    <dbReference type="NCBI Taxonomy" id="401471"/>
    <lineage>
        <taxon>Bacteria</taxon>
        <taxon>Pseudomonadati</taxon>
        <taxon>Pseudomonadota</taxon>
        <taxon>Betaproteobacteria</taxon>
        <taxon>Burkholderiales</taxon>
        <taxon>Oxalobacteraceae</taxon>
        <taxon>Undibacterium</taxon>
    </lineage>
</organism>
<evidence type="ECO:0000313" key="1">
    <source>
        <dbReference type="EMBL" id="AZP12509.1"/>
    </source>
</evidence>
<dbReference type="PANTHER" id="PTHR12475:SF4">
    <property type="entry name" value="PROTEIN THEM6"/>
    <property type="match status" value="1"/>
</dbReference>
<dbReference type="Pfam" id="PF13279">
    <property type="entry name" value="4HBT_2"/>
    <property type="match status" value="1"/>
</dbReference>
<accession>A0A3S9HK80</accession>
<keyword evidence="2" id="KW-1185">Reference proteome</keyword>
<dbReference type="CDD" id="cd00586">
    <property type="entry name" value="4HBT"/>
    <property type="match status" value="1"/>
</dbReference>